<organism evidence="2 3">
    <name type="scientific">Phytophthora oleae</name>
    <dbReference type="NCBI Taxonomy" id="2107226"/>
    <lineage>
        <taxon>Eukaryota</taxon>
        <taxon>Sar</taxon>
        <taxon>Stramenopiles</taxon>
        <taxon>Oomycota</taxon>
        <taxon>Peronosporomycetes</taxon>
        <taxon>Peronosporales</taxon>
        <taxon>Peronosporaceae</taxon>
        <taxon>Phytophthora</taxon>
    </lineage>
</organism>
<sequence>MPKRKHEEASDDKKPRRTRERLPRTDGDASKGNGQHTPSATDLERAVAFKGAWDFLRKAGWSHTPPPRRRLDARYRYIRPGGNPDGLEGPDYLLGEASVLQYIHDLQLNGTLL</sequence>
<evidence type="ECO:0000313" key="3">
    <source>
        <dbReference type="Proteomes" id="UP001632037"/>
    </source>
</evidence>
<feature type="region of interest" description="Disordered" evidence="1">
    <location>
        <begin position="1"/>
        <end position="42"/>
    </location>
</feature>
<gene>
    <name evidence="2" type="ORF">V7S43_013128</name>
</gene>
<dbReference type="AlphaFoldDB" id="A0ABD3F9Y8"/>
<proteinExistence type="predicted"/>
<protein>
    <submittedName>
        <fullName evidence="2">Uncharacterized protein</fullName>
    </submittedName>
</protein>
<name>A0ABD3F9Y8_9STRA</name>
<keyword evidence="3" id="KW-1185">Reference proteome</keyword>
<evidence type="ECO:0000313" key="2">
    <source>
        <dbReference type="EMBL" id="KAL3661834.1"/>
    </source>
</evidence>
<accession>A0ABD3F9Y8</accession>
<dbReference type="EMBL" id="JBIMZQ010000034">
    <property type="protein sequence ID" value="KAL3661834.1"/>
    <property type="molecule type" value="Genomic_DNA"/>
</dbReference>
<comment type="caution">
    <text evidence="2">The sequence shown here is derived from an EMBL/GenBank/DDBJ whole genome shotgun (WGS) entry which is preliminary data.</text>
</comment>
<reference evidence="2 3" key="1">
    <citation type="submission" date="2024-09" db="EMBL/GenBank/DDBJ databases">
        <title>Genome sequencing and assembly of Phytophthora oleae, isolate VK10A, causative agent of rot of olive drupes.</title>
        <authorList>
            <person name="Conti Taguali S."/>
            <person name="Riolo M."/>
            <person name="La Spada F."/>
            <person name="Cacciola S.O."/>
            <person name="Dionisio G."/>
        </authorList>
    </citation>
    <scope>NUCLEOTIDE SEQUENCE [LARGE SCALE GENOMIC DNA]</scope>
    <source>
        <strain evidence="2 3">VK10A</strain>
    </source>
</reference>
<evidence type="ECO:0000256" key="1">
    <source>
        <dbReference type="SAM" id="MobiDB-lite"/>
    </source>
</evidence>
<dbReference type="Proteomes" id="UP001632037">
    <property type="component" value="Unassembled WGS sequence"/>
</dbReference>
<dbReference type="PANTHER" id="PTHR37069">
    <property type="entry name" value="DDE_TNP_1_7 DOMAIN-CONTAINING PROTEIN"/>
    <property type="match status" value="1"/>
</dbReference>
<dbReference type="PANTHER" id="PTHR37069:SF2">
    <property type="entry name" value="PIGGYBAC TRANSPOSABLE ELEMENT-DERIVED PROTEIN DOMAIN-CONTAINING PROTEIN"/>
    <property type="match status" value="1"/>
</dbReference>
<feature type="compositionally biased region" description="Basic and acidic residues" evidence="1">
    <location>
        <begin position="1"/>
        <end position="29"/>
    </location>
</feature>